<dbReference type="GeneID" id="20317993"/>
<dbReference type="AlphaFoldDB" id="A0A074ZR70"/>
<sequence length="120" mass="13280">MDDDECIMSNAIRKVVFVESLGVLHFKGNSKKNSTNLLAGQLSTPSDLDLLQLVGRIEKKNWIHSQENQASGSQTRTTAHIHGSGWEFQSSGNEIAVAITTVQHIRGFETEDDDRQLTQA</sequence>
<gene>
    <name evidence="2" type="ORF">T265_03806</name>
</gene>
<name>A0A074ZR70_OPIVI</name>
<proteinExistence type="predicted"/>
<dbReference type="KEGG" id="ovi:T265_03806"/>
<evidence type="ECO:0000313" key="2">
    <source>
        <dbReference type="EMBL" id="KER29606.1"/>
    </source>
</evidence>
<organism evidence="2 3">
    <name type="scientific">Opisthorchis viverrini</name>
    <name type="common">Southeast Asian liver fluke</name>
    <dbReference type="NCBI Taxonomy" id="6198"/>
    <lineage>
        <taxon>Eukaryota</taxon>
        <taxon>Metazoa</taxon>
        <taxon>Spiralia</taxon>
        <taxon>Lophotrochozoa</taxon>
        <taxon>Platyhelminthes</taxon>
        <taxon>Trematoda</taxon>
        <taxon>Digenea</taxon>
        <taxon>Opisthorchiida</taxon>
        <taxon>Opisthorchiata</taxon>
        <taxon>Opisthorchiidae</taxon>
        <taxon>Opisthorchis</taxon>
    </lineage>
</organism>
<dbReference type="CTD" id="20317993"/>
<dbReference type="Proteomes" id="UP000054324">
    <property type="component" value="Unassembled WGS sequence"/>
</dbReference>
<evidence type="ECO:0000313" key="3">
    <source>
        <dbReference type="Proteomes" id="UP000054324"/>
    </source>
</evidence>
<evidence type="ECO:0000256" key="1">
    <source>
        <dbReference type="SAM" id="MobiDB-lite"/>
    </source>
</evidence>
<dbReference type="EMBL" id="KL596675">
    <property type="protein sequence ID" value="KER29606.1"/>
    <property type="molecule type" value="Genomic_DNA"/>
</dbReference>
<dbReference type="RefSeq" id="XP_009166641.1">
    <property type="nucleotide sequence ID" value="XM_009168377.1"/>
</dbReference>
<reference evidence="2 3" key="1">
    <citation type="submission" date="2013-11" db="EMBL/GenBank/DDBJ databases">
        <title>Opisthorchis viverrini - life in the bile duct.</title>
        <authorList>
            <person name="Young N.D."/>
            <person name="Nagarajan N."/>
            <person name="Lin S.J."/>
            <person name="Korhonen P.K."/>
            <person name="Jex A.R."/>
            <person name="Hall R.S."/>
            <person name="Safavi-Hemami H."/>
            <person name="Kaewkong W."/>
            <person name="Bertrand D."/>
            <person name="Gao S."/>
            <person name="Seet Q."/>
            <person name="Wongkham S."/>
            <person name="Teh B.T."/>
            <person name="Wongkham C."/>
            <person name="Intapan P.M."/>
            <person name="Maleewong W."/>
            <person name="Yang X."/>
            <person name="Hu M."/>
            <person name="Wang Z."/>
            <person name="Hofmann A."/>
            <person name="Sternberg P.W."/>
            <person name="Tan P."/>
            <person name="Wang J."/>
            <person name="Gasser R.B."/>
        </authorList>
    </citation>
    <scope>NUCLEOTIDE SEQUENCE [LARGE SCALE GENOMIC DNA]</scope>
</reference>
<accession>A0A074ZR70</accession>
<protein>
    <submittedName>
        <fullName evidence="2">Uncharacterized protein</fullName>
    </submittedName>
</protein>
<feature type="compositionally biased region" description="Polar residues" evidence="1">
    <location>
        <begin position="65"/>
        <end position="78"/>
    </location>
</feature>
<keyword evidence="3" id="KW-1185">Reference proteome</keyword>
<feature type="region of interest" description="Disordered" evidence="1">
    <location>
        <begin position="65"/>
        <end position="84"/>
    </location>
</feature>